<dbReference type="NCBIfam" id="TIGR00093">
    <property type="entry name" value="pseudouridine synthase"/>
    <property type="match status" value="1"/>
</dbReference>
<dbReference type="SUPFAM" id="SSF55174">
    <property type="entry name" value="Alpha-L RNA-binding motif"/>
    <property type="match status" value="1"/>
</dbReference>
<dbReference type="PROSITE" id="PS01149">
    <property type="entry name" value="PSI_RSU"/>
    <property type="match status" value="1"/>
</dbReference>
<comment type="similarity">
    <text evidence="1 7">Belongs to the pseudouridine synthase RsuA family.</text>
</comment>
<evidence type="ECO:0000313" key="9">
    <source>
        <dbReference type="EMBL" id="NYG31514.1"/>
    </source>
</evidence>
<dbReference type="InterPro" id="IPR020103">
    <property type="entry name" value="PsdUridine_synth_cat_dom_sf"/>
</dbReference>
<comment type="catalytic activity">
    <reaction evidence="4">
        <text>uridine(516) in 16S rRNA = pseudouridine(516) in 16S rRNA</text>
        <dbReference type="Rhea" id="RHEA:38867"/>
        <dbReference type="Rhea" id="RHEA-COMP:10089"/>
        <dbReference type="Rhea" id="RHEA-COMP:10090"/>
        <dbReference type="ChEBI" id="CHEBI:65314"/>
        <dbReference type="ChEBI" id="CHEBI:65315"/>
        <dbReference type="EC" id="5.4.99.19"/>
    </reaction>
</comment>
<dbReference type="Gene3D" id="3.30.70.580">
    <property type="entry name" value="Pseudouridine synthase I, catalytic domain, N-terminal subdomain"/>
    <property type="match status" value="1"/>
</dbReference>
<proteinExistence type="inferred from homology"/>
<feature type="domain" description="Pseudouridine synthase RsuA/RluA-like" evidence="8">
    <location>
        <begin position="76"/>
        <end position="210"/>
    </location>
</feature>
<dbReference type="InterPro" id="IPR036986">
    <property type="entry name" value="S4_RNA-bd_sf"/>
</dbReference>
<evidence type="ECO:0000256" key="6">
    <source>
        <dbReference type="PROSITE-ProRule" id="PRU00182"/>
    </source>
</evidence>
<dbReference type="GO" id="GO:0160136">
    <property type="term" value="F:16S rRNA pseudouridine(516) synthase activity"/>
    <property type="evidence" value="ECO:0007669"/>
    <property type="project" value="UniProtKB-EC"/>
</dbReference>
<dbReference type="InterPro" id="IPR042092">
    <property type="entry name" value="PsdUridine_s_RsuA/RluB/E/F_cat"/>
</dbReference>
<dbReference type="CDD" id="cd02553">
    <property type="entry name" value="PseudoU_synth_RsuA"/>
    <property type="match status" value="1"/>
</dbReference>
<evidence type="ECO:0000256" key="7">
    <source>
        <dbReference type="RuleBase" id="RU003887"/>
    </source>
</evidence>
<gene>
    <name evidence="9" type="ORF">BDD16_000500</name>
</gene>
<dbReference type="AlphaFoldDB" id="A0A7Y9UAJ9"/>
<dbReference type="Gene3D" id="3.10.290.10">
    <property type="entry name" value="RNA-binding S4 domain"/>
    <property type="match status" value="1"/>
</dbReference>
<evidence type="ECO:0000259" key="8">
    <source>
        <dbReference type="Pfam" id="PF00849"/>
    </source>
</evidence>
<dbReference type="GO" id="GO:0006364">
    <property type="term" value="P:rRNA processing"/>
    <property type="evidence" value="ECO:0007669"/>
    <property type="project" value="UniProtKB-ARBA"/>
</dbReference>
<evidence type="ECO:0000256" key="4">
    <source>
        <dbReference type="ARBA" id="ARBA00036749"/>
    </source>
</evidence>
<dbReference type="PANTHER" id="PTHR47683:SF4">
    <property type="entry name" value="PSEUDOURIDINE SYNTHASE"/>
    <property type="match status" value="1"/>
</dbReference>
<dbReference type="Proteomes" id="UP000518288">
    <property type="component" value="Unassembled WGS sequence"/>
</dbReference>
<dbReference type="GO" id="GO:0003723">
    <property type="term" value="F:RNA binding"/>
    <property type="evidence" value="ECO:0007669"/>
    <property type="project" value="UniProtKB-KW"/>
</dbReference>
<dbReference type="InterPro" id="IPR050343">
    <property type="entry name" value="RsuA_PseudoU_synthase"/>
</dbReference>
<dbReference type="InterPro" id="IPR020094">
    <property type="entry name" value="TruA/RsuA/RluB/E/F_N"/>
</dbReference>
<protein>
    <recommendedName>
        <fullName evidence="7">Pseudouridine synthase</fullName>
        <ecNumber evidence="7">5.4.99.-</ecNumber>
    </recommendedName>
</protein>
<dbReference type="RefSeq" id="WP_179632501.1">
    <property type="nucleotide sequence ID" value="NZ_JACCFH010000001.1"/>
</dbReference>
<name>A0A7Y9UAJ9_9BURK</name>
<dbReference type="Pfam" id="PF00849">
    <property type="entry name" value="PseudoU_synth_2"/>
    <property type="match status" value="1"/>
</dbReference>
<evidence type="ECO:0000256" key="2">
    <source>
        <dbReference type="ARBA" id="ARBA00022884"/>
    </source>
</evidence>
<accession>A0A7Y9UAJ9</accession>
<keyword evidence="3 7" id="KW-0413">Isomerase</keyword>
<sequence>MSKKSSKKSAATRDITLSHALFTQGFGTRRDCDGLVLNGLVSIAGRVADDPDELVSPEGLVLTVEGRDWPWREFAVVLLNKPTGYECSQKPKHWPSVMTLLPPPLRWRSGGDVQPVGRLDQDTTGVLLLTDDGALIHRLTHPKKHVDKVYEITCARPVTDEQVQQLRAGVVLNDDPVPVRSEECEATGECTLRMMLTEGKYHQVKRMVAAVGNHVESLHRRSFGRITIPEGLAPGQWCWIDPQDI</sequence>
<dbReference type="InterPro" id="IPR006145">
    <property type="entry name" value="PsdUridine_synth_RsuA/RluA"/>
</dbReference>
<dbReference type="GO" id="GO:0001522">
    <property type="term" value="P:pseudouridine synthesis"/>
    <property type="evidence" value="ECO:0007669"/>
    <property type="project" value="InterPro"/>
</dbReference>
<dbReference type="EMBL" id="JACCFH010000001">
    <property type="protein sequence ID" value="NYG31514.1"/>
    <property type="molecule type" value="Genomic_DNA"/>
</dbReference>
<reference evidence="9 10" key="1">
    <citation type="submission" date="2020-07" db="EMBL/GenBank/DDBJ databases">
        <title>Genomic Encyclopedia of Archaeal and Bacterial Type Strains, Phase II (KMG-II): from individual species to whole genera.</title>
        <authorList>
            <person name="Goeker M."/>
        </authorList>
    </citation>
    <scope>NUCLEOTIDE SEQUENCE [LARGE SCALE GENOMIC DNA]</scope>
    <source>
        <strain evidence="9 10">DSM 21226</strain>
    </source>
</reference>
<keyword evidence="10" id="KW-1185">Reference proteome</keyword>
<organism evidence="9 10">
    <name type="scientific">Sphaerotilus montanus</name>
    <dbReference type="NCBI Taxonomy" id="522889"/>
    <lineage>
        <taxon>Bacteria</taxon>
        <taxon>Pseudomonadati</taxon>
        <taxon>Pseudomonadota</taxon>
        <taxon>Betaproteobacteria</taxon>
        <taxon>Burkholderiales</taxon>
        <taxon>Sphaerotilaceae</taxon>
        <taxon>Sphaerotilus</taxon>
    </lineage>
</organism>
<evidence type="ECO:0000256" key="1">
    <source>
        <dbReference type="ARBA" id="ARBA00008348"/>
    </source>
</evidence>
<dbReference type="PROSITE" id="PS50889">
    <property type="entry name" value="S4"/>
    <property type="match status" value="1"/>
</dbReference>
<dbReference type="PANTHER" id="PTHR47683">
    <property type="entry name" value="PSEUDOURIDINE SYNTHASE FAMILY PROTEIN-RELATED"/>
    <property type="match status" value="1"/>
</dbReference>
<comment type="caution">
    <text evidence="9">The sequence shown here is derived from an EMBL/GenBank/DDBJ whole genome shotgun (WGS) entry which is preliminary data.</text>
</comment>
<keyword evidence="2 6" id="KW-0694">RNA-binding</keyword>
<dbReference type="SUPFAM" id="SSF55120">
    <property type="entry name" value="Pseudouridine synthase"/>
    <property type="match status" value="1"/>
</dbReference>
<comment type="function">
    <text evidence="5">Responsible for synthesis of pseudouridine from uracil-516 in 16S ribosomal RNA.</text>
</comment>
<evidence type="ECO:0000313" key="10">
    <source>
        <dbReference type="Proteomes" id="UP000518288"/>
    </source>
</evidence>
<dbReference type="EC" id="5.4.99.-" evidence="7"/>
<dbReference type="Gene3D" id="3.30.70.1560">
    <property type="entry name" value="Alpha-L RNA-binding motif"/>
    <property type="match status" value="1"/>
</dbReference>
<evidence type="ECO:0000256" key="3">
    <source>
        <dbReference type="ARBA" id="ARBA00023235"/>
    </source>
</evidence>
<dbReference type="InterPro" id="IPR018496">
    <property type="entry name" value="PsdUridine_synth_RsuA/RluB_CS"/>
</dbReference>
<evidence type="ECO:0000256" key="5">
    <source>
        <dbReference type="ARBA" id="ARBA00037590"/>
    </source>
</evidence>
<dbReference type="CDD" id="cd00165">
    <property type="entry name" value="S4"/>
    <property type="match status" value="1"/>
</dbReference>
<dbReference type="InterPro" id="IPR000748">
    <property type="entry name" value="PsdUridine_synth_RsuA/RluB/E/F"/>
</dbReference>